<dbReference type="InterPro" id="IPR007900">
    <property type="entry name" value="TAF4_C"/>
</dbReference>
<sequence length="942" mass="100272">MASNSGCSKSAFEEMLSSDVDESAINAIVGSLESQLSSDGRALQSQPQQSQHESRANITANHVNSAQSANEGSAKRIIIAPQVNAVNKSLAATGNSQTLVANHHNNNALPSGAQSSAPICTLSGALPASGYINQVTNSPQPIGNVMQTSATSIKLNAATIANGSSSGQQTQANRLITGSNLSLSAINPQHPQIVITSNTSSSSSAGTACNQTSNVLNKTASSVSVTNKPHALLLTTTKDGPTTAMVVQTMSGNSTTAVNCETSTASVSNTNATTAAVFAVSKPITTVSTQQQPQQQQILTQVVSNPNLLPAGVVLNVNPSRPVGTTNAMSNAPTAPGVQRTLAPRVVFGGAPVRIAPQMVAGGRPGAPGVQIGQQTITLPNLRGTILVKTENGQFQLVNVAHSLPQTSTTSTIPAGTTTYRLQVPVTSATTGQQNVATAGTPMRSQQMTVTLPASVASAIQRPMNVTQPLTIQTTTANTRSAATPSQMSPNTAKEKCKNFLSTLIKLASDQPEPIAMNVATNVKNLIQGLIDGRIQPEEFTNQLQRELNSSPQPCLVPFLKKSLPYLRHSLMLREMTIDGVKPPRPGSVQLPPQQQTIPQIQVEMIKLSRFNYFKIAHPARPGAPTTVRFLTTAPGLAAQLAQGTAVLTAPRPPQPSLSATTLNATPTLISSNKLPTTPTSTPSSKFKATAAKARSPASSKDKEKKSFSSGLRDDDDINDVAAMGGVNLVEESQRILATNAEFVGTQIRSCKDENFLFTNPLQSCINQIASKFGLEEVSSEVVSLVSHAAQERLKNLVEKLGIIAEHRIENIKNDPRYEITQDVRGQSRSKLEDPEQLKLKQKAKEMQRAELEEVRQREANETALLAIGPRKKLKVSQNSALNVNSNAFNSNTSNHISSSPFSNEKSQIRRLKRVNIRDLLFLMEQERETVRTPMLYRAYAK</sequence>
<dbReference type="PANTHER" id="PTHR15138:SF14">
    <property type="entry name" value="TRANSCRIPTION INITIATION FACTOR TFIID SUBUNIT 4"/>
    <property type="match status" value="1"/>
</dbReference>
<keyword evidence="8" id="KW-0396">Initiation factor</keyword>
<gene>
    <name evidence="8" type="ORF">B4U79_08385</name>
</gene>
<evidence type="ECO:0000256" key="4">
    <source>
        <dbReference type="ARBA" id="ARBA00023163"/>
    </source>
</evidence>
<dbReference type="InterPro" id="IPR045144">
    <property type="entry name" value="TAF4"/>
</dbReference>
<dbReference type="GO" id="GO:0046982">
    <property type="term" value="F:protein heterodimerization activity"/>
    <property type="evidence" value="ECO:0007669"/>
    <property type="project" value="InterPro"/>
</dbReference>
<dbReference type="GO" id="GO:0006367">
    <property type="term" value="P:transcription initiation at RNA polymerase II promoter"/>
    <property type="evidence" value="ECO:0007669"/>
    <property type="project" value="TreeGrafter"/>
</dbReference>
<dbReference type="GO" id="GO:0003677">
    <property type="term" value="F:DNA binding"/>
    <property type="evidence" value="ECO:0007669"/>
    <property type="project" value="TreeGrafter"/>
</dbReference>
<dbReference type="CDD" id="cd08045">
    <property type="entry name" value="HFD_TAF4"/>
    <property type="match status" value="1"/>
</dbReference>
<dbReference type="EMBL" id="NCKU01000143">
    <property type="protein sequence ID" value="RWS16950.1"/>
    <property type="molecule type" value="Genomic_DNA"/>
</dbReference>
<evidence type="ECO:0000256" key="5">
    <source>
        <dbReference type="ARBA" id="ARBA00023242"/>
    </source>
</evidence>
<dbReference type="InterPro" id="IPR009072">
    <property type="entry name" value="Histone-fold"/>
</dbReference>
<feature type="domain" description="TAFH" evidence="7">
    <location>
        <begin position="489"/>
        <end position="590"/>
    </location>
</feature>
<evidence type="ECO:0000256" key="3">
    <source>
        <dbReference type="ARBA" id="ARBA00023015"/>
    </source>
</evidence>
<keyword evidence="5" id="KW-0539">Nucleus</keyword>
<dbReference type="SUPFAM" id="SSF47113">
    <property type="entry name" value="Histone-fold"/>
    <property type="match status" value="1"/>
</dbReference>
<dbReference type="OrthoDB" id="21060at2759"/>
<dbReference type="GO" id="GO:0016251">
    <property type="term" value="F:RNA polymerase II general transcription initiation factor activity"/>
    <property type="evidence" value="ECO:0007669"/>
    <property type="project" value="TreeGrafter"/>
</dbReference>
<evidence type="ECO:0000259" key="7">
    <source>
        <dbReference type="PROSITE" id="PS51119"/>
    </source>
</evidence>
<dbReference type="FunFam" id="1.10.20.10:FF:000015">
    <property type="entry name" value="Transcription initiation factor TFIID subunit 4B"/>
    <property type="match status" value="1"/>
</dbReference>
<feature type="region of interest" description="Disordered" evidence="6">
    <location>
        <begin position="649"/>
        <end position="715"/>
    </location>
</feature>
<evidence type="ECO:0000256" key="1">
    <source>
        <dbReference type="ARBA" id="ARBA00004123"/>
    </source>
</evidence>
<comment type="subcellular location">
    <subcellularLocation>
        <location evidence="1">Nucleus</location>
    </subcellularLocation>
</comment>
<keyword evidence="4" id="KW-0804">Transcription</keyword>
<dbReference type="InterPro" id="IPR037249">
    <property type="entry name" value="TAFH/NHR1_dom_sf"/>
</dbReference>
<proteinExistence type="inferred from homology"/>
<accession>A0A443RNX2</accession>
<dbReference type="PANTHER" id="PTHR15138">
    <property type="entry name" value="TRANSCRIPTION INITIATION FACTOR TFIID SUBUNIT 4"/>
    <property type="match status" value="1"/>
</dbReference>
<dbReference type="STRING" id="1965070.A0A443RNX2"/>
<comment type="similarity">
    <text evidence="2">Belongs to the TAF4 family.</text>
</comment>
<dbReference type="Pfam" id="PF07531">
    <property type="entry name" value="TAFH"/>
    <property type="match status" value="1"/>
</dbReference>
<keyword evidence="9" id="KW-1185">Reference proteome</keyword>
<dbReference type="PROSITE" id="PS51119">
    <property type="entry name" value="TAFH"/>
    <property type="match status" value="1"/>
</dbReference>
<dbReference type="AlphaFoldDB" id="A0A443RNX2"/>
<keyword evidence="8" id="KW-0648">Protein biosynthesis</keyword>
<dbReference type="Pfam" id="PF05236">
    <property type="entry name" value="TAF4"/>
    <property type="match status" value="1"/>
</dbReference>
<dbReference type="GO" id="GO:0005669">
    <property type="term" value="C:transcription factor TFIID complex"/>
    <property type="evidence" value="ECO:0007669"/>
    <property type="project" value="InterPro"/>
</dbReference>
<feature type="compositionally biased region" description="Low complexity" evidence="6">
    <location>
        <begin position="671"/>
        <end position="694"/>
    </location>
</feature>
<dbReference type="Proteomes" id="UP000285301">
    <property type="component" value="Unassembled WGS sequence"/>
</dbReference>
<protein>
    <submittedName>
        <fullName evidence="8">Transcription initiation factor TFIID subunit 4-like protein</fullName>
    </submittedName>
</protein>
<dbReference type="GO" id="GO:0003743">
    <property type="term" value="F:translation initiation factor activity"/>
    <property type="evidence" value="ECO:0007669"/>
    <property type="project" value="UniProtKB-KW"/>
</dbReference>
<reference evidence="8 9" key="1">
    <citation type="journal article" date="2018" name="Gigascience">
        <title>Genomes of trombidid mites reveal novel predicted allergens and laterally-transferred genes associated with secondary metabolism.</title>
        <authorList>
            <person name="Dong X."/>
            <person name="Chaisiri K."/>
            <person name="Xia D."/>
            <person name="Armstrong S.D."/>
            <person name="Fang Y."/>
            <person name="Donnelly M.J."/>
            <person name="Kadowaki T."/>
            <person name="McGarry J.W."/>
            <person name="Darby A.C."/>
            <person name="Makepeace B.L."/>
        </authorList>
    </citation>
    <scope>NUCLEOTIDE SEQUENCE [LARGE SCALE GENOMIC DNA]</scope>
    <source>
        <strain evidence="8">UoL-WK</strain>
    </source>
</reference>
<dbReference type="SUPFAM" id="SSF158553">
    <property type="entry name" value="TAFH domain-like"/>
    <property type="match status" value="1"/>
</dbReference>
<dbReference type="Gene3D" id="1.10.20.10">
    <property type="entry name" value="Histone, subunit A"/>
    <property type="match status" value="1"/>
</dbReference>
<keyword evidence="3" id="KW-0805">Transcription regulation</keyword>
<feature type="compositionally biased region" description="Polar residues" evidence="6">
    <location>
        <begin position="657"/>
        <end position="670"/>
    </location>
</feature>
<dbReference type="Gene3D" id="1.20.120.1110">
    <property type="entry name" value="TAFH/NHR1 domain"/>
    <property type="match status" value="1"/>
</dbReference>
<evidence type="ECO:0000313" key="8">
    <source>
        <dbReference type="EMBL" id="RWS16950.1"/>
    </source>
</evidence>
<evidence type="ECO:0000256" key="2">
    <source>
        <dbReference type="ARBA" id="ARBA00006178"/>
    </source>
</evidence>
<dbReference type="SMART" id="SM00549">
    <property type="entry name" value="TAFH"/>
    <property type="match status" value="1"/>
</dbReference>
<dbReference type="InterPro" id="IPR003894">
    <property type="entry name" value="TAFH_NHR1"/>
</dbReference>
<evidence type="ECO:0000256" key="6">
    <source>
        <dbReference type="SAM" id="MobiDB-lite"/>
    </source>
</evidence>
<organism evidence="8 9">
    <name type="scientific">Dinothrombium tinctorium</name>
    <dbReference type="NCBI Taxonomy" id="1965070"/>
    <lineage>
        <taxon>Eukaryota</taxon>
        <taxon>Metazoa</taxon>
        <taxon>Ecdysozoa</taxon>
        <taxon>Arthropoda</taxon>
        <taxon>Chelicerata</taxon>
        <taxon>Arachnida</taxon>
        <taxon>Acari</taxon>
        <taxon>Acariformes</taxon>
        <taxon>Trombidiformes</taxon>
        <taxon>Prostigmata</taxon>
        <taxon>Anystina</taxon>
        <taxon>Parasitengona</taxon>
        <taxon>Trombidioidea</taxon>
        <taxon>Trombidiidae</taxon>
        <taxon>Dinothrombium</taxon>
    </lineage>
</organism>
<comment type="caution">
    <text evidence="8">The sequence shown here is derived from an EMBL/GenBank/DDBJ whole genome shotgun (WGS) entry which is preliminary data.</text>
</comment>
<evidence type="ECO:0000313" key="9">
    <source>
        <dbReference type="Proteomes" id="UP000285301"/>
    </source>
</evidence>
<name>A0A443RNX2_9ACAR</name>